<keyword evidence="3" id="KW-1185">Reference proteome</keyword>
<name>M0MVQ6_9EURY</name>
<dbReference type="InterPro" id="IPR012337">
    <property type="entry name" value="RNaseH-like_sf"/>
</dbReference>
<dbReference type="STRING" id="1227457.C451_20320"/>
<dbReference type="eggNOG" id="arCOG02129">
    <property type="taxonomic scope" value="Archaea"/>
</dbReference>
<dbReference type="Gene3D" id="3.30.420.10">
    <property type="entry name" value="Ribonuclease H-like superfamily/Ribonuclease H"/>
    <property type="match status" value="1"/>
</dbReference>
<evidence type="ECO:0000313" key="3">
    <source>
        <dbReference type="Proteomes" id="UP000011680"/>
    </source>
</evidence>
<proteinExistence type="predicted"/>
<dbReference type="InterPro" id="IPR036397">
    <property type="entry name" value="RNaseH_sf"/>
</dbReference>
<dbReference type="EMBL" id="AOMF01000190">
    <property type="protein sequence ID" value="EMA48490.1"/>
    <property type="molecule type" value="Genomic_DNA"/>
</dbReference>
<dbReference type="Pfam" id="PF13358">
    <property type="entry name" value="DDE_3"/>
    <property type="match status" value="1"/>
</dbReference>
<feature type="domain" description="Tc1-like transposase DDE" evidence="1">
    <location>
        <begin position="22"/>
        <end position="155"/>
    </location>
</feature>
<dbReference type="PATRIC" id="fig|1227457.3.peg.3955"/>
<dbReference type="GO" id="GO:0003676">
    <property type="term" value="F:nucleic acid binding"/>
    <property type="evidence" value="ECO:0007669"/>
    <property type="project" value="InterPro"/>
</dbReference>
<evidence type="ECO:0000313" key="2">
    <source>
        <dbReference type="EMBL" id="EMA48490.1"/>
    </source>
</evidence>
<accession>M0MVQ6</accession>
<comment type="caution">
    <text evidence="2">The sequence shown here is derived from an EMBL/GenBank/DDBJ whole genome shotgun (WGS) entry which is preliminary data.</text>
</comment>
<sequence>MNARSSKRRSKKVGHRDEDATVVTIDQTRKAVGADLYAAWYPVGERPTVGVSASREGVNLLGAVTEYGETTVLECGGSFTGEVTIRFLEHLQEEFGKKLVVLLDQATYFTAGAVKDFVADEPIELVYFPTGSPDLNPTEEYWRRLKLALANRYFGSCAVIRSAVWTALESIRPPGIYQYLCL</sequence>
<dbReference type="SUPFAM" id="SSF53098">
    <property type="entry name" value="Ribonuclease H-like"/>
    <property type="match status" value="1"/>
</dbReference>
<evidence type="ECO:0000259" key="1">
    <source>
        <dbReference type="Pfam" id="PF13358"/>
    </source>
</evidence>
<protein>
    <submittedName>
        <fullName evidence="2">Transposase ISHwa16_B</fullName>
    </submittedName>
</protein>
<dbReference type="InterPro" id="IPR047655">
    <property type="entry name" value="Transpos_IS630-like"/>
</dbReference>
<organism evidence="2 3">
    <name type="scientific">Halococcus thailandensis JCM 13552</name>
    <dbReference type="NCBI Taxonomy" id="1227457"/>
    <lineage>
        <taxon>Archaea</taxon>
        <taxon>Methanobacteriati</taxon>
        <taxon>Methanobacteriota</taxon>
        <taxon>Stenosarchaea group</taxon>
        <taxon>Halobacteria</taxon>
        <taxon>Halobacteriales</taxon>
        <taxon>Halococcaceae</taxon>
        <taxon>Halococcus</taxon>
    </lineage>
</organism>
<dbReference type="NCBIfam" id="NF033545">
    <property type="entry name" value="transpos_IS630"/>
    <property type="match status" value="1"/>
</dbReference>
<dbReference type="InterPro" id="IPR038717">
    <property type="entry name" value="Tc1-like_DDE_dom"/>
</dbReference>
<reference evidence="2 3" key="1">
    <citation type="journal article" date="2014" name="PLoS Genet.">
        <title>Phylogenetically driven sequencing of extremely halophilic archaea reveals strategies for static and dynamic osmo-response.</title>
        <authorList>
            <person name="Becker E.A."/>
            <person name="Seitzer P.M."/>
            <person name="Tritt A."/>
            <person name="Larsen D."/>
            <person name="Krusor M."/>
            <person name="Yao A.I."/>
            <person name="Wu D."/>
            <person name="Madern D."/>
            <person name="Eisen J.A."/>
            <person name="Darling A.E."/>
            <person name="Facciotti M.T."/>
        </authorList>
    </citation>
    <scope>NUCLEOTIDE SEQUENCE [LARGE SCALE GENOMIC DNA]</scope>
    <source>
        <strain evidence="2 3">JCM 13552</strain>
    </source>
</reference>
<dbReference type="AlphaFoldDB" id="M0MVQ6"/>
<dbReference type="Proteomes" id="UP000011680">
    <property type="component" value="Unassembled WGS sequence"/>
</dbReference>
<gene>
    <name evidence="2" type="ORF">C451_20320</name>
</gene>